<dbReference type="Proteomes" id="UP000076449">
    <property type="component" value="Chromosome II"/>
</dbReference>
<protein>
    <submittedName>
        <fullName evidence="2">Uncharacterized protein</fullName>
    </submittedName>
</protein>
<evidence type="ECO:0000313" key="2">
    <source>
        <dbReference type="EMBL" id="KZN88208.1"/>
    </source>
</evidence>
<organism evidence="2">
    <name type="scientific">Penicillium chrysogenum</name>
    <name type="common">Penicillium notatum</name>
    <dbReference type="NCBI Taxonomy" id="5076"/>
    <lineage>
        <taxon>Eukaryota</taxon>
        <taxon>Fungi</taxon>
        <taxon>Dikarya</taxon>
        <taxon>Ascomycota</taxon>
        <taxon>Pezizomycotina</taxon>
        <taxon>Eurotiomycetes</taxon>
        <taxon>Eurotiomycetidae</taxon>
        <taxon>Eurotiales</taxon>
        <taxon>Aspergillaceae</taxon>
        <taxon>Penicillium</taxon>
        <taxon>Penicillium chrysogenum species complex</taxon>
    </lineage>
</organism>
<accession>A0A167TFE5</accession>
<feature type="compositionally biased region" description="Polar residues" evidence="1">
    <location>
        <begin position="109"/>
        <end position="132"/>
    </location>
</feature>
<proteinExistence type="predicted"/>
<feature type="compositionally biased region" description="Basic and acidic residues" evidence="1">
    <location>
        <begin position="163"/>
        <end position="180"/>
    </location>
</feature>
<feature type="region of interest" description="Disordered" evidence="1">
    <location>
        <begin position="12"/>
        <end position="194"/>
    </location>
</feature>
<dbReference type="AlphaFoldDB" id="A0A167TFE5"/>
<feature type="compositionally biased region" description="Low complexity" evidence="1">
    <location>
        <begin position="80"/>
        <end position="95"/>
    </location>
</feature>
<reference evidence="2" key="1">
    <citation type="journal article" date="2014" name="Genome Announc.">
        <title>Complete sequencing and chromosome-scale genome assembly of the industrial progenitor strain P2niaD18 from the penicillin producer Penicillium chrysogenum.</title>
        <authorList>
            <person name="Specht T."/>
            <person name="Dahlmann T.A."/>
            <person name="Zadra I."/>
            <person name="Kurnsteiner H."/>
            <person name="Kuck U."/>
        </authorList>
    </citation>
    <scope>NUCLEOTIDE SEQUENCE [LARGE SCALE GENOMIC DNA]</scope>
    <source>
        <strain evidence="2">P2niaD18</strain>
    </source>
</reference>
<evidence type="ECO:0000256" key="1">
    <source>
        <dbReference type="SAM" id="MobiDB-lite"/>
    </source>
</evidence>
<sequence length="208" mass="22089">METVNRYVSAASNVIWGENGSPQAQQHGEEPISGVQGKGQATDPYDGGNRDEQPGAIQSDVNTAPLGSMLKKRHSKSQETEITSITTPRPPTSISACTSITPALPISGDPTTASGSNDNNTSEQEQRSTSQAEGGESSEPPRLARPQDVSKEALQGPQGAPRAAEDFEKDYRAKKYAGRDEDSENGMLPISGALSPSYIFDHIGFRSV</sequence>
<name>A0A167TFE5_PENCH</name>
<dbReference type="EMBL" id="CM002799">
    <property type="protein sequence ID" value="KZN88208.1"/>
    <property type="molecule type" value="Genomic_DNA"/>
</dbReference>
<gene>
    <name evidence="2" type="ORF">EN45_067790</name>
</gene>